<keyword evidence="1" id="KW-0472">Membrane</keyword>
<protein>
    <submittedName>
        <fullName evidence="2">Uncharacterized protein</fullName>
    </submittedName>
</protein>
<dbReference type="AlphaFoldDB" id="A0A3N4LAQ3"/>
<name>A0A3N4LAQ3_9PEZI</name>
<reference evidence="2 3" key="1">
    <citation type="journal article" date="2018" name="Nat. Ecol. Evol.">
        <title>Pezizomycetes genomes reveal the molecular basis of ectomycorrhizal truffle lifestyle.</title>
        <authorList>
            <person name="Murat C."/>
            <person name="Payen T."/>
            <person name="Noel B."/>
            <person name="Kuo A."/>
            <person name="Morin E."/>
            <person name="Chen J."/>
            <person name="Kohler A."/>
            <person name="Krizsan K."/>
            <person name="Balestrini R."/>
            <person name="Da Silva C."/>
            <person name="Montanini B."/>
            <person name="Hainaut M."/>
            <person name="Levati E."/>
            <person name="Barry K.W."/>
            <person name="Belfiori B."/>
            <person name="Cichocki N."/>
            <person name="Clum A."/>
            <person name="Dockter R.B."/>
            <person name="Fauchery L."/>
            <person name="Guy J."/>
            <person name="Iotti M."/>
            <person name="Le Tacon F."/>
            <person name="Lindquist E.A."/>
            <person name="Lipzen A."/>
            <person name="Malagnac F."/>
            <person name="Mello A."/>
            <person name="Molinier V."/>
            <person name="Miyauchi S."/>
            <person name="Poulain J."/>
            <person name="Riccioni C."/>
            <person name="Rubini A."/>
            <person name="Sitrit Y."/>
            <person name="Splivallo R."/>
            <person name="Traeger S."/>
            <person name="Wang M."/>
            <person name="Zifcakova L."/>
            <person name="Wipf D."/>
            <person name="Zambonelli A."/>
            <person name="Paolocci F."/>
            <person name="Nowrousian M."/>
            <person name="Ottonello S."/>
            <person name="Baldrian P."/>
            <person name="Spatafora J.W."/>
            <person name="Henrissat B."/>
            <person name="Nagy L.G."/>
            <person name="Aury J.M."/>
            <person name="Wincker P."/>
            <person name="Grigoriev I.V."/>
            <person name="Bonfante P."/>
            <person name="Martin F.M."/>
        </authorList>
    </citation>
    <scope>NUCLEOTIDE SEQUENCE [LARGE SCALE GENOMIC DNA]</scope>
    <source>
        <strain evidence="2 3">ATCC MYA-4762</strain>
    </source>
</reference>
<dbReference type="InParanoid" id="A0A3N4LAQ3"/>
<organism evidence="2 3">
    <name type="scientific">Terfezia boudieri ATCC MYA-4762</name>
    <dbReference type="NCBI Taxonomy" id="1051890"/>
    <lineage>
        <taxon>Eukaryota</taxon>
        <taxon>Fungi</taxon>
        <taxon>Dikarya</taxon>
        <taxon>Ascomycota</taxon>
        <taxon>Pezizomycotina</taxon>
        <taxon>Pezizomycetes</taxon>
        <taxon>Pezizales</taxon>
        <taxon>Pezizaceae</taxon>
        <taxon>Terfezia</taxon>
    </lineage>
</organism>
<feature type="transmembrane region" description="Helical" evidence="1">
    <location>
        <begin position="61"/>
        <end position="81"/>
    </location>
</feature>
<evidence type="ECO:0000313" key="2">
    <source>
        <dbReference type="EMBL" id="RPB18559.1"/>
    </source>
</evidence>
<keyword evidence="1" id="KW-1133">Transmembrane helix</keyword>
<sequence>MSENLHVPCQIGRWPGELDMRDQRTSAGSFNRESKPRHRTYLQIRAFPTLTMFRELREIACVMRLILFSIAYFSCFPRLLINSAVGKNSSGWGAAY</sequence>
<accession>A0A3N4LAQ3</accession>
<evidence type="ECO:0000313" key="3">
    <source>
        <dbReference type="Proteomes" id="UP000267821"/>
    </source>
</evidence>
<evidence type="ECO:0000256" key="1">
    <source>
        <dbReference type="SAM" id="Phobius"/>
    </source>
</evidence>
<keyword evidence="1" id="KW-0812">Transmembrane</keyword>
<dbReference type="EMBL" id="ML121622">
    <property type="protein sequence ID" value="RPB18559.1"/>
    <property type="molecule type" value="Genomic_DNA"/>
</dbReference>
<proteinExistence type="predicted"/>
<keyword evidence="3" id="KW-1185">Reference proteome</keyword>
<gene>
    <name evidence="2" type="ORF">L211DRAFT_721666</name>
</gene>
<dbReference type="Proteomes" id="UP000267821">
    <property type="component" value="Unassembled WGS sequence"/>
</dbReference>